<feature type="compositionally biased region" description="Acidic residues" evidence="1">
    <location>
        <begin position="554"/>
        <end position="580"/>
    </location>
</feature>
<reference evidence="2 3" key="1">
    <citation type="journal article" date="2013" name="PLoS Genet.">
        <title>Comparative genome structure, secondary metabolite, and effector coding capacity across Cochliobolus pathogens.</title>
        <authorList>
            <person name="Condon B.J."/>
            <person name="Leng Y."/>
            <person name="Wu D."/>
            <person name="Bushley K.E."/>
            <person name="Ohm R.A."/>
            <person name="Otillar R."/>
            <person name="Martin J."/>
            <person name="Schackwitz W."/>
            <person name="Grimwood J."/>
            <person name="MohdZainudin N."/>
            <person name="Xue C."/>
            <person name="Wang R."/>
            <person name="Manning V.A."/>
            <person name="Dhillon B."/>
            <person name="Tu Z.J."/>
            <person name="Steffenson B.J."/>
            <person name="Salamov A."/>
            <person name="Sun H."/>
            <person name="Lowry S."/>
            <person name="LaButti K."/>
            <person name="Han J."/>
            <person name="Copeland A."/>
            <person name="Lindquist E."/>
            <person name="Barry K."/>
            <person name="Schmutz J."/>
            <person name="Baker S.E."/>
            <person name="Ciuffetti L.M."/>
            <person name="Grigoriev I.V."/>
            <person name="Zhong S."/>
            <person name="Turgeon B.G."/>
        </authorList>
    </citation>
    <scope>NUCLEOTIDE SEQUENCE [LARGE SCALE GENOMIC DNA]</scope>
    <source>
        <strain evidence="2 3">26-R-13</strain>
    </source>
</reference>
<accession>W6XTN8</accession>
<dbReference type="KEGG" id="bze:COCCADRAFT_107711"/>
<dbReference type="GeneID" id="19143606"/>
<name>W6XTN8_COCC2</name>
<dbReference type="EMBL" id="KI964774">
    <property type="protein sequence ID" value="EUC28998.1"/>
    <property type="molecule type" value="Genomic_DNA"/>
</dbReference>
<evidence type="ECO:0000256" key="1">
    <source>
        <dbReference type="SAM" id="MobiDB-lite"/>
    </source>
</evidence>
<protein>
    <submittedName>
        <fullName evidence="2">Uncharacterized protein</fullName>
    </submittedName>
</protein>
<evidence type="ECO:0000313" key="2">
    <source>
        <dbReference type="EMBL" id="EUC28998.1"/>
    </source>
</evidence>
<feature type="compositionally biased region" description="Basic and acidic residues" evidence="1">
    <location>
        <begin position="218"/>
        <end position="247"/>
    </location>
</feature>
<dbReference type="RefSeq" id="XP_007716702.1">
    <property type="nucleotide sequence ID" value="XM_007718512.1"/>
</dbReference>
<feature type="region of interest" description="Disordered" evidence="1">
    <location>
        <begin position="436"/>
        <end position="581"/>
    </location>
</feature>
<feature type="region of interest" description="Disordered" evidence="1">
    <location>
        <begin position="207"/>
        <end position="247"/>
    </location>
</feature>
<dbReference type="OrthoDB" id="3693021at2759"/>
<dbReference type="HOGENOM" id="CLU_415591_0_0_1"/>
<keyword evidence="3" id="KW-1185">Reference proteome</keyword>
<evidence type="ECO:0000313" key="3">
    <source>
        <dbReference type="Proteomes" id="UP000053841"/>
    </source>
</evidence>
<feature type="region of interest" description="Disordered" evidence="1">
    <location>
        <begin position="301"/>
        <end position="324"/>
    </location>
</feature>
<organism evidence="2 3">
    <name type="scientific">Cochliobolus carbonum (strain 26-R-13)</name>
    <name type="common">Maize leaf spot fungus</name>
    <name type="synonym">Bipolaris zeicola</name>
    <dbReference type="NCBI Taxonomy" id="930089"/>
    <lineage>
        <taxon>Eukaryota</taxon>
        <taxon>Fungi</taxon>
        <taxon>Dikarya</taxon>
        <taxon>Ascomycota</taxon>
        <taxon>Pezizomycotina</taxon>
        <taxon>Dothideomycetes</taxon>
        <taxon>Pleosporomycetidae</taxon>
        <taxon>Pleosporales</taxon>
        <taxon>Pleosporineae</taxon>
        <taxon>Pleosporaceae</taxon>
        <taxon>Bipolaris</taxon>
    </lineage>
</organism>
<feature type="compositionally biased region" description="Basic and acidic residues" evidence="1">
    <location>
        <begin position="476"/>
        <end position="489"/>
    </location>
</feature>
<feature type="compositionally biased region" description="Gly residues" evidence="1">
    <location>
        <begin position="496"/>
        <end position="505"/>
    </location>
</feature>
<dbReference type="eggNOG" id="ENOG502QRT9">
    <property type="taxonomic scope" value="Eukaryota"/>
</dbReference>
<sequence>MSFFIQQQTQYTAYSGRAIQPTPHQRYHPPASCTTQASCSDPQGWLAESAKDLVNVNPSSIVPGISPKQVCSPSQRLHGLYTPGDFWNARWLSPVERHELYVSFGVFGRIMQSHDPSSSEYTTAFDVIKEKSKEIAQKEAQWYSQFGARGKGTLKERTERFKEILIEQMHEVDLRAISQESSAASSTQIASLGQQPGAGNNTAIVIDDERGASSSPSRDQKRRASEPEAGKDCRPAKRLAPELDKSVRLERQAKAEAEHQRYLAQKEMVDRIYLDGDRSRKPTDPVWQKLAAFDAFEAAKQNLQPKKKRRQPSPEEDEQAFSDVDERFKLPSRDLASYPLKTPDKYMCLHVDSGCGGSKDCTCHNHNCCRNGFTLRQLEGAVKRKYERICSKIEEQAFIHGKIPRKLKTWENWYSKEMRDRDSTRIKACMPPLEWKPDPRMAGVNSAAQSLRAPQQAAAKKPRVNPRSALGQLQKRQREEEERRVEEAISRATQGVVGGAEGSGSQGAEQAPPIMLTEVCKGREQPEQTPLQVEHQEAEEPISTPEENSPKDNGDEDLDDDEDGDLDVELFGEPLNEDGDNGLSLEQPSGGFQAGLLDASELADIPDSAVPISWQVFDLATLSGDTQIGLFNISELADILDPAMPVSGDGFDGNFFEDFF</sequence>
<dbReference type="Proteomes" id="UP000053841">
    <property type="component" value="Unassembled WGS sequence"/>
</dbReference>
<dbReference type="AlphaFoldDB" id="W6XTN8"/>
<gene>
    <name evidence="2" type="ORF">COCCADRAFT_107711</name>
</gene>
<proteinExistence type="predicted"/>